<evidence type="ECO:0000313" key="2">
    <source>
        <dbReference type="EMBL" id="MPC35575.1"/>
    </source>
</evidence>
<organism evidence="2 3">
    <name type="scientific">Portunus trituberculatus</name>
    <name type="common">Swimming crab</name>
    <name type="synonym">Neptunus trituberculatus</name>
    <dbReference type="NCBI Taxonomy" id="210409"/>
    <lineage>
        <taxon>Eukaryota</taxon>
        <taxon>Metazoa</taxon>
        <taxon>Ecdysozoa</taxon>
        <taxon>Arthropoda</taxon>
        <taxon>Crustacea</taxon>
        <taxon>Multicrustacea</taxon>
        <taxon>Malacostraca</taxon>
        <taxon>Eumalacostraca</taxon>
        <taxon>Eucarida</taxon>
        <taxon>Decapoda</taxon>
        <taxon>Pleocyemata</taxon>
        <taxon>Brachyura</taxon>
        <taxon>Eubrachyura</taxon>
        <taxon>Portunoidea</taxon>
        <taxon>Portunidae</taxon>
        <taxon>Portuninae</taxon>
        <taxon>Portunus</taxon>
    </lineage>
</organism>
<feature type="transmembrane region" description="Helical" evidence="1">
    <location>
        <begin position="28"/>
        <end position="54"/>
    </location>
</feature>
<dbReference type="EMBL" id="VSRR010003306">
    <property type="protein sequence ID" value="MPC35575.1"/>
    <property type="molecule type" value="Genomic_DNA"/>
</dbReference>
<comment type="caution">
    <text evidence="2">The sequence shown here is derived from an EMBL/GenBank/DDBJ whole genome shotgun (WGS) entry which is preliminary data.</text>
</comment>
<name>A0A5B7EQA8_PORTR</name>
<gene>
    <name evidence="2" type="ORF">E2C01_028999</name>
</gene>
<evidence type="ECO:0000256" key="1">
    <source>
        <dbReference type="SAM" id="Phobius"/>
    </source>
</evidence>
<accession>A0A5B7EQA8</accession>
<keyword evidence="3" id="KW-1185">Reference proteome</keyword>
<reference evidence="2 3" key="1">
    <citation type="submission" date="2019-05" db="EMBL/GenBank/DDBJ databases">
        <title>Another draft genome of Portunus trituberculatus and its Hox gene families provides insights of decapod evolution.</title>
        <authorList>
            <person name="Jeong J.-H."/>
            <person name="Song I."/>
            <person name="Kim S."/>
            <person name="Choi T."/>
            <person name="Kim D."/>
            <person name="Ryu S."/>
            <person name="Kim W."/>
        </authorList>
    </citation>
    <scope>NUCLEOTIDE SEQUENCE [LARGE SCALE GENOMIC DNA]</scope>
    <source>
        <tissue evidence="2">Muscle</tissue>
    </source>
</reference>
<proteinExistence type="predicted"/>
<dbReference type="Proteomes" id="UP000324222">
    <property type="component" value="Unassembled WGS sequence"/>
</dbReference>
<protein>
    <submittedName>
        <fullName evidence="2">Uncharacterized protein</fullName>
    </submittedName>
</protein>
<dbReference type="AlphaFoldDB" id="A0A5B7EQA8"/>
<keyword evidence="1" id="KW-1133">Transmembrane helix</keyword>
<sequence length="64" mass="7352">MLRVGVAGRDYFYVLRDYQSVCEYVGEFLIYTGGFHFLMIYLLTSSAALLFSVLPTTPRLTFID</sequence>
<keyword evidence="1" id="KW-0812">Transmembrane</keyword>
<keyword evidence="1" id="KW-0472">Membrane</keyword>
<evidence type="ECO:0000313" key="3">
    <source>
        <dbReference type="Proteomes" id="UP000324222"/>
    </source>
</evidence>